<evidence type="ECO:0000256" key="1">
    <source>
        <dbReference type="SAM" id="MobiDB-lite"/>
    </source>
</evidence>
<reference evidence="3 4" key="1">
    <citation type="submission" date="2018-12" db="EMBL/GenBank/DDBJ databases">
        <title>The whole draft genome of Aquabacterium sp. SJQ9.</title>
        <authorList>
            <person name="Sun L."/>
            <person name="Gao X."/>
            <person name="Chen W."/>
            <person name="Huang K."/>
        </authorList>
    </citation>
    <scope>NUCLEOTIDE SEQUENCE [LARGE SCALE GENOMIC DNA]</scope>
    <source>
        <strain evidence="3 4">SJQ9</strain>
    </source>
</reference>
<dbReference type="InterPro" id="IPR038765">
    <property type="entry name" value="Papain-like_cys_pep_sf"/>
</dbReference>
<name>A0A3R8S643_9BURK</name>
<keyword evidence="4" id="KW-1185">Reference proteome</keyword>
<dbReference type="Pfam" id="PF05257">
    <property type="entry name" value="CHAP"/>
    <property type="match status" value="1"/>
</dbReference>
<proteinExistence type="predicted"/>
<dbReference type="Proteomes" id="UP000269265">
    <property type="component" value="Unassembled WGS sequence"/>
</dbReference>
<organism evidence="3 4">
    <name type="scientific">Aquabacterium soli</name>
    <dbReference type="NCBI Taxonomy" id="2493092"/>
    <lineage>
        <taxon>Bacteria</taxon>
        <taxon>Pseudomonadati</taxon>
        <taxon>Pseudomonadota</taxon>
        <taxon>Betaproteobacteria</taxon>
        <taxon>Burkholderiales</taxon>
        <taxon>Aquabacterium</taxon>
    </lineage>
</organism>
<sequence length="241" mass="26157">MADILDEDACVAHPANTLWQPAGPRPILAAPPPDPRRKHPMSTVDDVLARARSAVGHSTLYWLGQGGQDPERARPSSPLPAGKLWPTLPASQRAELEPLAQKLGIDVHDPHLMLDACDCSGYVCWVLGFARHTTPASFTDPGGWIFTDSIWADAMGPGHRFKRLDKARPGALVVYPRKGSGKQYGHVGIVMEADASGRATQVAHCSADNAKSELFDAIQITSAEVFEHNVHSLYAWCQTVR</sequence>
<feature type="region of interest" description="Disordered" evidence="1">
    <location>
        <begin position="63"/>
        <end position="86"/>
    </location>
</feature>
<feature type="region of interest" description="Disordered" evidence="1">
    <location>
        <begin position="21"/>
        <end position="41"/>
    </location>
</feature>
<feature type="domain" description="Peptidase C51" evidence="2">
    <location>
        <begin position="118"/>
        <end position="199"/>
    </location>
</feature>
<evidence type="ECO:0000313" key="4">
    <source>
        <dbReference type="Proteomes" id="UP000269265"/>
    </source>
</evidence>
<dbReference type="EMBL" id="RSED01000013">
    <property type="protein sequence ID" value="RRS03226.1"/>
    <property type="molecule type" value="Genomic_DNA"/>
</dbReference>
<evidence type="ECO:0000259" key="2">
    <source>
        <dbReference type="Pfam" id="PF05257"/>
    </source>
</evidence>
<comment type="caution">
    <text evidence="3">The sequence shown here is derived from an EMBL/GenBank/DDBJ whole genome shotgun (WGS) entry which is preliminary data.</text>
</comment>
<dbReference type="InterPro" id="IPR007921">
    <property type="entry name" value="CHAP_dom"/>
</dbReference>
<accession>A0A3R8S643</accession>
<dbReference type="Gene3D" id="3.90.1720.10">
    <property type="entry name" value="endopeptidase domain like (from Nostoc punctiforme)"/>
    <property type="match status" value="1"/>
</dbReference>
<evidence type="ECO:0000313" key="3">
    <source>
        <dbReference type="EMBL" id="RRS03226.1"/>
    </source>
</evidence>
<dbReference type="AlphaFoldDB" id="A0A3R8S643"/>
<dbReference type="SUPFAM" id="SSF54001">
    <property type="entry name" value="Cysteine proteinases"/>
    <property type="match status" value="1"/>
</dbReference>
<gene>
    <name evidence="3" type="ORF">EIP75_16170</name>
</gene>
<protein>
    <submittedName>
        <fullName evidence="3">CHAP domain-containing protein</fullName>
    </submittedName>
</protein>